<dbReference type="EC" id="6.1.1.4" evidence="2"/>
<dbReference type="GO" id="GO:0006429">
    <property type="term" value="P:leucyl-tRNA aminoacylation"/>
    <property type="evidence" value="ECO:0007669"/>
    <property type="project" value="InterPro"/>
</dbReference>
<comment type="similarity">
    <text evidence="1">Belongs to the class-I aminoacyl-tRNA synthetase family.</text>
</comment>
<keyword evidence="5" id="KW-0067">ATP-binding</keyword>
<dbReference type="EMBL" id="MLJW01002627">
    <property type="protein sequence ID" value="OIQ74088.1"/>
    <property type="molecule type" value="Genomic_DNA"/>
</dbReference>
<sequence>MPVDQYIGGIEHAILHLLYARFWTKVMRDLGLTKADEPFTRLLTQGMVLNHIYSRKTDKGGVEYFWPSEVDNVFDAQGKIIGANLQRDGTSVDYGGVGTMSKSKNNGVDPQDLIDSFGADTARLFTMFAAPPEATLEWNDAAVEGSHRFLKRVWAFGTKLYALHAGAAEPGDAARKLRREVHQILQQVNFDYGRMQYNTVVSGAMKLLNALEQVDVAAHGMPAALREGFGILLRVLYPATPHIAHALWQVLGYAAEHGDLLDAAWPQVDEDALVRTEIELVLQINGKLRGAVRVPAAADKAAIEAAALASPDFARYAEGKPAKKVVVVPGRLVNVVV</sequence>
<dbReference type="PRINTS" id="PR00985">
    <property type="entry name" value="TRNASYNTHLEU"/>
</dbReference>
<dbReference type="PANTHER" id="PTHR43740">
    <property type="entry name" value="LEUCYL-TRNA SYNTHETASE"/>
    <property type="match status" value="1"/>
</dbReference>
<evidence type="ECO:0000256" key="8">
    <source>
        <dbReference type="ARBA" id="ARBA00047469"/>
    </source>
</evidence>
<keyword evidence="6" id="KW-0648">Protein biosynthesis</keyword>
<dbReference type="InterPro" id="IPR009080">
    <property type="entry name" value="tRNAsynth_Ia_anticodon-bd"/>
</dbReference>
<evidence type="ECO:0000256" key="3">
    <source>
        <dbReference type="ARBA" id="ARBA00022598"/>
    </source>
</evidence>
<dbReference type="GO" id="GO:0005524">
    <property type="term" value="F:ATP binding"/>
    <property type="evidence" value="ECO:0007669"/>
    <property type="project" value="UniProtKB-KW"/>
</dbReference>
<evidence type="ECO:0000256" key="1">
    <source>
        <dbReference type="ARBA" id="ARBA00005594"/>
    </source>
</evidence>
<dbReference type="FunFam" id="1.10.730.10:FF:000002">
    <property type="entry name" value="Leucine--tRNA ligase"/>
    <property type="match status" value="1"/>
</dbReference>
<keyword evidence="7" id="KW-0030">Aminoacyl-tRNA synthetase</keyword>
<dbReference type="GO" id="GO:0005829">
    <property type="term" value="C:cytosol"/>
    <property type="evidence" value="ECO:0007669"/>
    <property type="project" value="TreeGrafter"/>
</dbReference>
<accession>A0A1J5PTD5</accession>
<evidence type="ECO:0000256" key="6">
    <source>
        <dbReference type="ARBA" id="ARBA00022917"/>
    </source>
</evidence>
<proteinExistence type="inferred from homology"/>
<protein>
    <recommendedName>
        <fullName evidence="2">leucine--tRNA ligase</fullName>
        <ecNumber evidence="2">6.1.1.4</ecNumber>
    </recommendedName>
</protein>
<evidence type="ECO:0000256" key="2">
    <source>
        <dbReference type="ARBA" id="ARBA00013164"/>
    </source>
</evidence>
<dbReference type="SUPFAM" id="SSF52374">
    <property type="entry name" value="Nucleotidylyl transferase"/>
    <property type="match status" value="1"/>
</dbReference>
<dbReference type="Gene3D" id="3.40.50.620">
    <property type="entry name" value="HUPs"/>
    <property type="match status" value="1"/>
</dbReference>
<dbReference type="SUPFAM" id="SSF47323">
    <property type="entry name" value="Anticodon-binding domain of a subclass of class I aminoacyl-tRNA synthetases"/>
    <property type="match status" value="1"/>
</dbReference>
<evidence type="ECO:0000313" key="10">
    <source>
        <dbReference type="EMBL" id="OIQ74088.1"/>
    </source>
</evidence>
<dbReference type="Gene3D" id="3.10.20.590">
    <property type="match status" value="1"/>
</dbReference>
<keyword evidence="3 10" id="KW-0436">Ligase</keyword>
<evidence type="ECO:0000256" key="7">
    <source>
        <dbReference type="ARBA" id="ARBA00023146"/>
    </source>
</evidence>
<dbReference type="AlphaFoldDB" id="A0A1J5PTD5"/>
<reference evidence="10" key="1">
    <citation type="submission" date="2016-10" db="EMBL/GenBank/DDBJ databases">
        <title>Sequence of Gallionella enrichment culture.</title>
        <authorList>
            <person name="Poehlein A."/>
            <person name="Muehling M."/>
            <person name="Daniel R."/>
        </authorList>
    </citation>
    <scope>NUCLEOTIDE SEQUENCE</scope>
</reference>
<comment type="caution">
    <text evidence="10">The sequence shown here is derived from an EMBL/GenBank/DDBJ whole genome shotgun (WGS) entry which is preliminary data.</text>
</comment>
<evidence type="ECO:0000256" key="5">
    <source>
        <dbReference type="ARBA" id="ARBA00022840"/>
    </source>
</evidence>
<keyword evidence="4" id="KW-0547">Nucleotide-binding</keyword>
<dbReference type="InterPro" id="IPR013155">
    <property type="entry name" value="M/V/L/I-tRNA-synth_anticd-bd"/>
</dbReference>
<comment type="catalytic activity">
    <reaction evidence="8">
        <text>tRNA(Leu) + L-leucine + ATP = L-leucyl-tRNA(Leu) + AMP + diphosphate</text>
        <dbReference type="Rhea" id="RHEA:11688"/>
        <dbReference type="Rhea" id="RHEA-COMP:9613"/>
        <dbReference type="Rhea" id="RHEA-COMP:9622"/>
        <dbReference type="ChEBI" id="CHEBI:30616"/>
        <dbReference type="ChEBI" id="CHEBI:33019"/>
        <dbReference type="ChEBI" id="CHEBI:57427"/>
        <dbReference type="ChEBI" id="CHEBI:78442"/>
        <dbReference type="ChEBI" id="CHEBI:78494"/>
        <dbReference type="ChEBI" id="CHEBI:456215"/>
        <dbReference type="EC" id="6.1.1.4"/>
    </reaction>
</comment>
<evidence type="ECO:0000259" key="9">
    <source>
        <dbReference type="Pfam" id="PF08264"/>
    </source>
</evidence>
<dbReference type="InterPro" id="IPR014729">
    <property type="entry name" value="Rossmann-like_a/b/a_fold"/>
</dbReference>
<dbReference type="CDD" id="cd07958">
    <property type="entry name" value="Anticodon_Ia_Leu_BEm"/>
    <property type="match status" value="1"/>
</dbReference>
<evidence type="ECO:0000256" key="4">
    <source>
        <dbReference type="ARBA" id="ARBA00022741"/>
    </source>
</evidence>
<dbReference type="InterPro" id="IPR002302">
    <property type="entry name" value="Leu-tRNA-ligase"/>
</dbReference>
<dbReference type="Pfam" id="PF08264">
    <property type="entry name" value="Anticodon_1"/>
    <property type="match status" value="1"/>
</dbReference>
<dbReference type="Gene3D" id="1.10.730.10">
    <property type="entry name" value="Isoleucyl-tRNA Synthetase, Domain 1"/>
    <property type="match status" value="1"/>
</dbReference>
<feature type="domain" description="Methionyl/Valyl/Leucyl/Isoleucyl-tRNA synthetase anticodon-binding" evidence="9">
    <location>
        <begin position="175"/>
        <end position="300"/>
    </location>
</feature>
<dbReference type="Gene3D" id="2.20.28.290">
    <property type="match status" value="1"/>
</dbReference>
<dbReference type="GO" id="GO:0004823">
    <property type="term" value="F:leucine-tRNA ligase activity"/>
    <property type="evidence" value="ECO:0007669"/>
    <property type="project" value="UniProtKB-EC"/>
</dbReference>
<dbReference type="PANTHER" id="PTHR43740:SF2">
    <property type="entry name" value="LEUCINE--TRNA LIGASE, MITOCHONDRIAL"/>
    <property type="match status" value="1"/>
</dbReference>
<name>A0A1J5PTD5_9ZZZZ</name>
<organism evidence="10">
    <name type="scientific">mine drainage metagenome</name>
    <dbReference type="NCBI Taxonomy" id="410659"/>
    <lineage>
        <taxon>unclassified sequences</taxon>
        <taxon>metagenomes</taxon>
        <taxon>ecological metagenomes</taxon>
    </lineage>
</organism>
<gene>
    <name evidence="10" type="primary">leuS_15</name>
    <name evidence="10" type="ORF">GALL_442660</name>
</gene>